<proteinExistence type="predicted"/>
<reference evidence="1" key="2">
    <citation type="submission" date="2022-01" db="EMBL/GenBank/DDBJ databases">
        <authorList>
            <person name="Zivanovic Y."/>
            <person name="Moreira D."/>
            <person name="Lopez-Garcia P."/>
        </authorList>
    </citation>
    <scope>NUCLEOTIDE SEQUENCE</scope>
    <source>
        <strain evidence="1">G9</strain>
    </source>
</reference>
<name>A0ABT6F030_9SYNE</name>
<accession>A0ABT6F030</accession>
<gene>
    <name evidence="1" type="ORF">L3556_09830</name>
</gene>
<dbReference type="EMBL" id="JAKKUT010000002">
    <property type="protein sequence ID" value="MDG2991226.1"/>
    <property type="molecule type" value="Genomic_DNA"/>
</dbReference>
<sequence length="73" mass="8759">MPDLRNKIFRWSAEKNEQLKAERGVEFEHVLAAIRNNAILDIREHPNPERYPFQRIFVLEINQYKYQGESSDV</sequence>
<organism evidence="1 2">
    <name type="scientific">Candidatus Synechococcus calcipolaris G9</name>
    <dbReference type="NCBI Taxonomy" id="1497997"/>
    <lineage>
        <taxon>Bacteria</taxon>
        <taxon>Bacillati</taxon>
        <taxon>Cyanobacteriota</taxon>
        <taxon>Cyanophyceae</taxon>
        <taxon>Synechococcales</taxon>
        <taxon>Synechococcaceae</taxon>
        <taxon>Synechococcus</taxon>
    </lineage>
</organism>
<reference evidence="1" key="1">
    <citation type="journal article" date="2022" name="Genome Biol. Evol.">
        <title>A New Gene Family Diagnostic for Intracellular Biomineralization of Amorphous Ca Carbonates by Cyanobacteria.</title>
        <authorList>
            <person name="Benzerara K."/>
            <person name="Duprat E."/>
            <person name="Bitard-Feildel T."/>
            <person name="Caumes G."/>
            <person name="Cassier-Chauvat C."/>
            <person name="Chauvat F."/>
            <person name="Dezi M."/>
            <person name="Diop S.I."/>
            <person name="Gaschignard G."/>
            <person name="Gorgen S."/>
            <person name="Gugger M."/>
            <person name="Lopez-Garcia P."/>
            <person name="Millet M."/>
            <person name="Skouri-Panet F."/>
            <person name="Moreira D."/>
            <person name="Callebaut I."/>
        </authorList>
    </citation>
    <scope>NUCLEOTIDE SEQUENCE</scope>
    <source>
        <strain evidence="1">G9</strain>
    </source>
</reference>
<comment type="caution">
    <text evidence="1">The sequence shown here is derived from an EMBL/GenBank/DDBJ whole genome shotgun (WGS) entry which is preliminary data.</text>
</comment>
<protein>
    <recommendedName>
        <fullName evidence="3">Toxin</fullName>
    </recommendedName>
</protein>
<dbReference type="Proteomes" id="UP001154265">
    <property type="component" value="Unassembled WGS sequence"/>
</dbReference>
<evidence type="ECO:0008006" key="3">
    <source>
        <dbReference type="Google" id="ProtNLM"/>
    </source>
</evidence>
<dbReference type="RefSeq" id="WP_277867102.1">
    <property type="nucleotide sequence ID" value="NZ_JAKKUT010000002.1"/>
</dbReference>
<keyword evidence="2" id="KW-1185">Reference proteome</keyword>
<evidence type="ECO:0000313" key="2">
    <source>
        <dbReference type="Proteomes" id="UP001154265"/>
    </source>
</evidence>
<evidence type="ECO:0000313" key="1">
    <source>
        <dbReference type="EMBL" id="MDG2991226.1"/>
    </source>
</evidence>